<dbReference type="Proteomes" id="UP000308365">
    <property type="component" value="Unassembled WGS sequence"/>
</dbReference>
<reference evidence="6" key="1">
    <citation type="journal article" date="2019" name="IScience">
        <title>Narwhal Genome Reveals Long-Term Low Genetic Diversity despite Current Large Abundance Size.</title>
        <authorList>
            <person name="Westbury M.V."/>
            <person name="Petersen B."/>
            <person name="Garde E."/>
            <person name="Heide-Jorgensen M.P."/>
            <person name="Lorenzen E.D."/>
        </authorList>
    </citation>
    <scope>NUCLEOTIDE SEQUENCE [LARGE SCALE GENOMIC DNA]</scope>
</reference>
<dbReference type="EMBL" id="RWIC01000270">
    <property type="protein sequence ID" value="TKC46402.1"/>
    <property type="molecule type" value="Genomic_DNA"/>
</dbReference>
<evidence type="ECO:0000256" key="4">
    <source>
        <dbReference type="SAM" id="MobiDB-lite"/>
    </source>
</evidence>
<dbReference type="PANTHER" id="PTHR43963">
    <property type="entry name" value="CARBONYL REDUCTASE 1-RELATED"/>
    <property type="match status" value="1"/>
</dbReference>
<dbReference type="InterPro" id="IPR002347">
    <property type="entry name" value="SDR_fam"/>
</dbReference>
<gene>
    <name evidence="5" type="ORF">EI555_005952</name>
</gene>
<keyword evidence="2" id="KW-0521">NADP</keyword>
<evidence type="ECO:0000256" key="1">
    <source>
        <dbReference type="ARBA" id="ARBA00006484"/>
    </source>
</evidence>
<dbReference type="InterPro" id="IPR036291">
    <property type="entry name" value="NAD(P)-bd_dom_sf"/>
</dbReference>
<name>A0A4U1F9Y4_MONMO</name>
<comment type="caution">
    <text evidence="5">The sequence shown here is derived from an EMBL/GenBank/DDBJ whole genome shotgun (WGS) entry which is preliminary data.</text>
</comment>
<feature type="non-terminal residue" evidence="5">
    <location>
        <position position="253"/>
    </location>
</feature>
<dbReference type="PANTHER" id="PTHR43963:SF2">
    <property type="entry name" value="CARBONYL REDUCTASE [NADPH] 1"/>
    <property type="match status" value="1"/>
</dbReference>
<sequence>MTHFFKRNREELNIRMKRRRTEDRAGSRQQRLFSRTVLQTCLMALLYVPCTAGRAPAIPALKGRSLRLRLRAQPGRSGRGTFRCALCKLQLLRRHSDAPRRWESTTGSALHPRAPHTQHPAMSSCARVALVTGANKGIGFAIVRDLCRQFPGDVVLTARNTARGQAAVQQLQAEGLSPRFHQLDIDDLQSIRALRDFLLKEYGGLDVLVNNAGIAFKTIDSTPFHIQAEVTMKTNFFGTQDVCTELLPLIKPR</sequence>
<dbReference type="SUPFAM" id="SSF51735">
    <property type="entry name" value="NAD(P)-binding Rossmann-fold domains"/>
    <property type="match status" value="1"/>
</dbReference>
<dbReference type="Pfam" id="PF00106">
    <property type="entry name" value="adh_short"/>
    <property type="match status" value="1"/>
</dbReference>
<evidence type="ECO:0000256" key="3">
    <source>
        <dbReference type="ARBA" id="ARBA00023002"/>
    </source>
</evidence>
<dbReference type="GO" id="GO:0004090">
    <property type="term" value="F:carbonyl reductase (NADPH) activity"/>
    <property type="evidence" value="ECO:0007669"/>
    <property type="project" value="TreeGrafter"/>
</dbReference>
<dbReference type="Gene3D" id="3.40.50.720">
    <property type="entry name" value="NAD(P)-binding Rossmann-like Domain"/>
    <property type="match status" value="1"/>
</dbReference>
<proteinExistence type="inferred from homology"/>
<dbReference type="AlphaFoldDB" id="A0A4U1F9Y4"/>
<organism evidence="5 6">
    <name type="scientific">Monodon monoceros</name>
    <name type="common">Narwhal</name>
    <name type="synonym">Ceratodon monodon</name>
    <dbReference type="NCBI Taxonomy" id="40151"/>
    <lineage>
        <taxon>Eukaryota</taxon>
        <taxon>Metazoa</taxon>
        <taxon>Chordata</taxon>
        <taxon>Craniata</taxon>
        <taxon>Vertebrata</taxon>
        <taxon>Euteleostomi</taxon>
        <taxon>Mammalia</taxon>
        <taxon>Eutheria</taxon>
        <taxon>Laurasiatheria</taxon>
        <taxon>Artiodactyla</taxon>
        <taxon>Whippomorpha</taxon>
        <taxon>Cetacea</taxon>
        <taxon>Odontoceti</taxon>
        <taxon>Monodontidae</taxon>
        <taxon>Monodon</taxon>
    </lineage>
</organism>
<dbReference type="PRINTS" id="PR00081">
    <property type="entry name" value="GDHRDH"/>
</dbReference>
<comment type="similarity">
    <text evidence="1">Belongs to the short-chain dehydrogenases/reductases (SDR) family.</text>
</comment>
<accession>A0A4U1F9Y4</accession>
<evidence type="ECO:0000256" key="2">
    <source>
        <dbReference type="ARBA" id="ARBA00022857"/>
    </source>
</evidence>
<evidence type="ECO:0000313" key="5">
    <source>
        <dbReference type="EMBL" id="TKC46402.1"/>
    </source>
</evidence>
<feature type="region of interest" description="Disordered" evidence="4">
    <location>
        <begin position="98"/>
        <end position="118"/>
    </location>
</feature>
<protein>
    <recommendedName>
        <fullName evidence="7">Carbonyl reductase [NADPH] 1</fullName>
    </recommendedName>
</protein>
<evidence type="ECO:0008006" key="7">
    <source>
        <dbReference type="Google" id="ProtNLM"/>
    </source>
</evidence>
<evidence type="ECO:0000313" key="6">
    <source>
        <dbReference type="Proteomes" id="UP000308365"/>
    </source>
</evidence>
<keyword evidence="3" id="KW-0560">Oxidoreductase</keyword>